<dbReference type="PANTHER" id="PTHR40469:SF2">
    <property type="entry name" value="GALACTOSE-BINDING DOMAIN-LIKE SUPERFAMILY PROTEIN"/>
    <property type="match status" value="1"/>
</dbReference>
<dbReference type="EMBL" id="SJPM01000005">
    <property type="protein sequence ID" value="TWT96220.1"/>
    <property type="molecule type" value="Genomic_DNA"/>
</dbReference>
<sequence length="520" mass="56580">MQRNDRSRFHVPGYWSSSLAILLIGAGLVSPAFAETAKPIKALLIDGQNNHNWQQTSPLIKETLESGGLCEVTIATAPGKDEDQSSFSPNFQDYDVVVSNYNGQSWSDTTEKTFVEYIAGGGGLVVVHAADNSFSDWDAYNRMIGLGGWGGRNEKNGPYVRWKEDLKRFTRDDSPGRGGQHGKRVPFQIVVRERNHPITEGLPPSFMQVADELYGELRGPAENLHVLATAYSDPATGGTGEHEPILMTVHFGNGRVFHTTLGHDTTAMNGLAFQTSLRRGTQWAATTGVTLPPVDGKVLTSNEAASGAPTAAAEAEGNATEITAAMNEPPNLDASGWVTLFDGESLQGWTQKNGTASYRVEEGAIVGKTAVGSPNSFLCSDKDYGDFELAFEVNVDEGLNSGVQIRSKTREDGGRVYGPQVEIESTPGEAGYIYGEATGRGWITKEQPIKDAYQNGKFNQFRVRAIGDRIQTWINDTQVADIVDPESAREGFIGLQVHGIPKDQGPYQVRWKNIRVRPVK</sequence>
<dbReference type="Pfam" id="PF06439">
    <property type="entry name" value="3keto-disac_hyd"/>
    <property type="match status" value="1"/>
</dbReference>
<dbReference type="SUPFAM" id="SSF52317">
    <property type="entry name" value="Class I glutamine amidotransferase-like"/>
    <property type="match status" value="1"/>
</dbReference>
<gene>
    <name evidence="3" type="ORF">Pla100_26960</name>
</gene>
<dbReference type="AlphaFoldDB" id="A0A5C6A9Z0"/>
<evidence type="ECO:0000259" key="1">
    <source>
        <dbReference type="Pfam" id="PF06283"/>
    </source>
</evidence>
<dbReference type="Pfam" id="PF06283">
    <property type="entry name" value="ThuA"/>
    <property type="match status" value="1"/>
</dbReference>
<evidence type="ECO:0000259" key="2">
    <source>
        <dbReference type="Pfam" id="PF06439"/>
    </source>
</evidence>
<dbReference type="InterPro" id="IPR029010">
    <property type="entry name" value="ThuA-like"/>
</dbReference>
<organism evidence="3 4">
    <name type="scientific">Neorhodopirellula pilleata</name>
    <dbReference type="NCBI Taxonomy" id="2714738"/>
    <lineage>
        <taxon>Bacteria</taxon>
        <taxon>Pseudomonadati</taxon>
        <taxon>Planctomycetota</taxon>
        <taxon>Planctomycetia</taxon>
        <taxon>Pirellulales</taxon>
        <taxon>Pirellulaceae</taxon>
        <taxon>Neorhodopirellula</taxon>
    </lineage>
</organism>
<evidence type="ECO:0000313" key="4">
    <source>
        <dbReference type="Proteomes" id="UP000316213"/>
    </source>
</evidence>
<comment type="caution">
    <text evidence="3">The sequence shown here is derived from an EMBL/GenBank/DDBJ whole genome shotgun (WGS) entry which is preliminary data.</text>
</comment>
<dbReference type="RefSeq" id="WP_146578176.1">
    <property type="nucleotide sequence ID" value="NZ_SJPM01000005.1"/>
</dbReference>
<keyword evidence="4" id="KW-1185">Reference proteome</keyword>
<feature type="domain" description="ThuA-like" evidence="1">
    <location>
        <begin position="43"/>
        <end position="284"/>
    </location>
</feature>
<dbReference type="InterPro" id="IPR010496">
    <property type="entry name" value="AL/BT2_dom"/>
</dbReference>
<dbReference type="Gene3D" id="2.60.120.560">
    <property type="entry name" value="Exo-inulinase, domain 1"/>
    <property type="match status" value="1"/>
</dbReference>
<proteinExistence type="predicted"/>
<evidence type="ECO:0000313" key="3">
    <source>
        <dbReference type="EMBL" id="TWT96220.1"/>
    </source>
</evidence>
<feature type="domain" description="3-keto-alpha-glucoside-1,2-lyase/3-keto-2-hydroxy-glucal hydratase" evidence="2">
    <location>
        <begin position="336"/>
        <end position="517"/>
    </location>
</feature>
<dbReference type="GO" id="GO:0016787">
    <property type="term" value="F:hydrolase activity"/>
    <property type="evidence" value="ECO:0007669"/>
    <property type="project" value="InterPro"/>
</dbReference>
<name>A0A5C6A9Z0_9BACT</name>
<dbReference type="InterPro" id="IPR029062">
    <property type="entry name" value="Class_I_gatase-like"/>
</dbReference>
<dbReference type="PANTHER" id="PTHR40469">
    <property type="entry name" value="SECRETED GLYCOSYL HYDROLASE"/>
    <property type="match status" value="1"/>
</dbReference>
<accession>A0A5C6A9Z0</accession>
<dbReference type="Proteomes" id="UP000316213">
    <property type="component" value="Unassembled WGS sequence"/>
</dbReference>
<protein>
    <submittedName>
        <fullName evidence="3">Trehalose utilization</fullName>
    </submittedName>
</protein>
<dbReference type="Gene3D" id="3.40.50.880">
    <property type="match status" value="1"/>
</dbReference>
<reference evidence="3 4" key="1">
    <citation type="submission" date="2019-02" db="EMBL/GenBank/DDBJ databases">
        <title>Deep-cultivation of Planctomycetes and their phenomic and genomic characterization uncovers novel biology.</title>
        <authorList>
            <person name="Wiegand S."/>
            <person name="Jogler M."/>
            <person name="Boedeker C."/>
            <person name="Pinto D."/>
            <person name="Vollmers J."/>
            <person name="Rivas-Marin E."/>
            <person name="Kohn T."/>
            <person name="Peeters S.H."/>
            <person name="Heuer A."/>
            <person name="Rast P."/>
            <person name="Oberbeckmann S."/>
            <person name="Bunk B."/>
            <person name="Jeske O."/>
            <person name="Meyerdierks A."/>
            <person name="Storesund J.E."/>
            <person name="Kallscheuer N."/>
            <person name="Luecker S."/>
            <person name="Lage O.M."/>
            <person name="Pohl T."/>
            <person name="Merkel B.J."/>
            <person name="Hornburger P."/>
            <person name="Mueller R.-W."/>
            <person name="Bruemmer F."/>
            <person name="Labrenz M."/>
            <person name="Spormann A.M."/>
            <person name="Op Den Camp H."/>
            <person name="Overmann J."/>
            <person name="Amann R."/>
            <person name="Jetten M.S.M."/>
            <person name="Mascher T."/>
            <person name="Medema M.H."/>
            <person name="Devos D.P."/>
            <person name="Kaster A.-K."/>
            <person name="Ovreas L."/>
            <person name="Rohde M."/>
            <person name="Galperin M.Y."/>
            <person name="Jogler C."/>
        </authorList>
    </citation>
    <scope>NUCLEOTIDE SEQUENCE [LARGE SCALE GENOMIC DNA]</scope>
    <source>
        <strain evidence="3 4">Pla100</strain>
    </source>
</reference>
<dbReference type="OrthoDB" id="9780017at2"/>